<feature type="chain" id="PRO_5037702782" description="Secreted protein" evidence="1">
    <location>
        <begin position="24"/>
        <end position="95"/>
    </location>
</feature>
<sequence length="95" mass="10060">MKKISALAALTVAGFAVVTPAHAADDGDGSHPNHGRINVAGRPFTAANLCKQALGLVPLAAPWTDASVDDACNNREHTERIRNWSDGSRSLTERQ</sequence>
<evidence type="ECO:0000256" key="1">
    <source>
        <dbReference type="SAM" id="SignalP"/>
    </source>
</evidence>
<keyword evidence="1" id="KW-0732">Signal</keyword>
<accession>A0A918IBF8</accession>
<organism evidence="2 3">
    <name type="scientific">Streptomyces filipinensis</name>
    <dbReference type="NCBI Taxonomy" id="66887"/>
    <lineage>
        <taxon>Bacteria</taxon>
        <taxon>Bacillati</taxon>
        <taxon>Actinomycetota</taxon>
        <taxon>Actinomycetes</taxon>
        <taxon>Kitasatosporales</taxon>
        <taxon>Streptomycetaceae</taxon>
        <taxon>Streptomyces</taxon>
    </lineage>
</organism>
<dbReference type="EMBL" id="BMTD01000007">
    <property type="protein sequence ID" value="GGU98194.1"/>
    <property type="molecule type" value="Genomic_DNA"/>
</dbReference>
<protein>
    <recommendedName>
        <fullName evidence="4">Secreted protein</fullName>
    </recommendedName>
</protein>
<evidence type="ECO:0000313" key="2">
    <source>
        <dbReference type="EMBL" id="GGU98194.1"/>
    </source>
</evidence>
<dbReference type="AlphaFoldDB" id="A0A918IBF8"/>
<dbReference type="RefSeq" id="WP_191874663.1">
    <property type="nucleotide sequence ID" value="NZ_BMTD01000007.1"/>
</dbReference>
<gene>
    <name evidence="2" type="ORF">GCM10010260_37970</name>
</gene>
<keyword evidence="3" id="KW-1185">Reference proteome</keyword>
<evidence type="ECO:0000313" key="3">
    <source>
        <dbReference type="Proteomes" id="UP000618795"/>
    </source>
</evidence>
<proteinExistence type="predicted"/>
<evidence type="ECO:0008006" key="4">
    <source>
        <dbReference type="Google" id="ProtNLM"/>
    </source>
</evidence>
<reference evidence="2" key="1">
    <citation type="journal article" date="2014" name="Int. J. Syst. Evol. Microbiol.">
        <title>Complete genome sequence of Corynebacterium casei LMG S-19264T (=DSM 44701T), isolated from a smear-ripened cheese.</title>
        <authorList>
            <consortium name="US DOE Joint Genome Institute (JGI-PGF)"/>
            <person name="Walter F."/>
            <person name="Albersmeier A."/>
            <person name="Kalinowski J."/>
            <person name="Ruckert C."/>
        </authorList>
    </citation>
    <scope>NUCLEOTIDE SEQUENCE</scope>
    <source>
        <strain evidence="2">JCM 4369</strain>
    </source>
</reference>
<dbReference type="Proteomes" id="UP000618795">
    <property type="component" value="Unassembled WGS sequence"/>
</dbReference>
<reference evidence="2" key="2">
    <citation type="submission" date="2020-09" db="EMBL/GenBank/DDBJ databases">
        <authorList>
            <person name="Sun Q."/>
            <person name="Ohkuma M."/>
        </authorList>
    </citation>
    <scope>NUCLEOTIDE SEQUENCE</scope>
    <source>
        <strain evidence="2">JCM 4369</strain>
    </source>
</reference>
<name>A0A918IBF8_9ACTN</name>
<comment type="caution">
    <text evidence="2">The sequence shown here is derived from an EMBL/GenBank/DDBJ whole genome shotgun (WGS) entry which is preliminary data.</text>
</comment>
<feature type="signal peptide" evidence="1">
    <location>
        <begin position="1"/>
        <end position="23"/>
    </location>
</feature>